<gene>
    <name evidence="4" type="ORF">J2738_005951</name>
</gene>
<dbReference type="Proteomes" id="UP001184828">
    <property type="component" value="Unassembled WGS sequence"/>
</dbReference>
<feature type="region of interest" description="Disordered" evidence="3">
    <location>
        <begin position="248"/>
        <end position="271"/>
    </location>
</feature>
<dbReference type="Gene3D" id="3.90.226.10">
    <property type="entry name" value="2-enoyl-CoA Hydratase, Chain A, domain 1"/>
    <property type="match status" value="1"/>
</dbReference>
<sequence length="271" mass="28847">MSSHFRQCSTLELHRCDGVLVACLNRPKALNAINRTMREELRQTLGEAQRDSGISALVLTASGRAFCAGHDIKELLALSPSAASAVMLEIGDLYRDLRAFSKPLVTALNGLALGGGVALALLSDVRLATADFEFGFPEIDHGLVTALGPWLLGLFLPPALAHQIVLSGARLSAEQCIKYGLVSESVEPNDLLSKAISCASSLAEKPQSAFSIMKARFAAVTDAGFHEALAAGAGMQEVAHTARLEVRSHSEKREHGPVEGIRPQHCQRSSS</sequence>
<reference evidence="4" key="1">
    <citation type="submission" date="2023-07" db="EMBL/GenBank/DDBJ databases">
        <title>Sorghum-associated microbial communities from plants grown in Nebraska, USA.</title>
        <authorList>
            <person name="Schachtman D."/>
        </authorList>
    </citation>
    <scope>NUCLEOTIDE SEQUENCE</scope>
    <source>
        <strain evidence="4">DS2114</strain>
    </source>
</reference>
<protein>
    <submittedName>
        <fullName evidence="4">Enoyl-CoA hydratase/carnithine racemase</fullName>
    </submittedName>
</protein>
<evidence type="ECO:0000256" key="2">
    <source>
        <dbReference type="RuleBase" id="RU003707"/>
    </source>
</evidence>
<dbReference type="AlphaFoldDB" id="A0AAE3Y504"/>
<comment type="similarity">
    <text evidence="1 2">Belongs to the enoyl-CoA hydratase/isomerase family.</text>
</comment>
<dbReference type="InterPro" id="IPR029045">
    <property type="entry name" value="ClpP/crotonase-like_dom_sf"/>
</dbReference>
<dbReference type="SUPFAM" id="SSF52096">
    <property type="entry name" value="ClpP/crotonase"/>
    <property type="match status" value="1"/>
</dbReference>
<dbReference type="CDD" id="cd06558">
    <property type="entry name" value="crotonase-like"/>
    <property type="match status" value="1"/>
</dbReference>
<evidence type="ECO:0000313" key="5">
    <source>
        <dbReference type="Proteomes" id="UP001184828"/>
    </source>
</evidence>
<feature type="compositionally biased region" description="Basic and acidic residues" evidence="3">
    <location>
        <begin position="248"/>
        <end position="257"/>
    </location>
</feature>
<evidence type="ECO:0000313" key="4">
    <source>
        <dbReference type="EMBL" id="MDR6429777.1"/>
    </source>
</evidence>
<accession>A0AAE3Y504</accession>
<dbReference type="InterPro" id="IPR001753">
    <property type="entry name" value="Enoyl-CoA_hydra/iso"/>
</dbReference>
<dbReference type="InterPro" id="IPR018376">
    <property type="entry name" value="Enoyl-CoA_hyd/isom_CS"/>
</dbReference>
<dbReference type="PANTHER" id="PTHR11941">
    <property type="entry name" value="ENOYL-COA HYDRATASE-RELATED"/>
    <property type="match status" value="1"/>
</dbReference>
<dbReference type="RefSeq" id="WP_209536927.1">
    <property type="nucleotide sequence ID" value="NZ_JAUSRU010000014.1"/>
</dbReference>
<dbReference type="PANTHER" id="PTHR11941:SF54">
    <property type="entry name" value="ENOYL-COA HYDRATASE, MITOCHONDRIAL"/>
    <property type="match status" value="1"/>
</dbReference>
<dbReference type="PROSITE" id="PS00166">
    <property type="entry name" value="ENOYL_COA_HYDRATASE"/>
    <property type="match status" value="1"/>
</dbReference>
<comment type="caution">
    <text evidence="4">The sequence shown here is derived from an EMBL/GenBank/DDBJ whole genome shotgun (WGS) entry which is preliminary data.</text>
</comment>
<organism evidence="4 5">
    <name type="scientific">Variovorax paradoxus</name>
    <dbReference type="NCBI Taxonomy" id="34073"/>
    <lineage>
        <taxon>Bacteria</taxon>
        <taxon>Pseudomonadati</taxon>
        <taxon>Pseudomonadota</taxon>
        <taxon>Betaproteobacteria</taxon>
        <taxon>Burkholderiales</taxon>
        <taxon>Comamonadaceae</taxon>
        <taxon>Variovorax</taxon>
    </lineage>
</organism>
<evidence type="ECO:0000256" key="1">
    <source>
        <dbReference type="ARBA" id="ARBA00005254"/>
    </source>
</evidence>
<evidence type="ECO:0000256" key="3">
    <source>
        <dbReference type="SAM" id="MobiDB-lite"/>
    </source>
</evidence>
<proteinExistence type="inferred from homology"/>
<dbReference type="GO" id="GO:0006635">
    <property type="term" value="P:fatty acid beta-oxidation"/>
    <property type="evidence" value="ECO:0007669"/>
    <property type="project" value="TreeGrafter"/>
</dbReference>
<dbReference type="Pfam" id="PF00378">
    <property type="entry name" value="ECH_1"/>
    <property type="match status" value="1"/>
</dbReference>
<name>A0AAE3Y504_VARPD</name>
<dbReference type="GO" id="GO:0003824">
    <property type="term" value="F:catalytic activity"/>
    <property type="evidence" value="ECO:0007669"/>
    <property type="project" value="InterPro"/>
</dbReference>
<dbReference type="EMBL" id="JAVDQZ010000011">
    <property type="protein sequence ID" value="MDR6429777.1"/>
    <property type="molecule type" value="Genomic_DNA"/>
</dbReference>